<feature type="domain" description="DUF2281" evidence="1">
    <location>
        <begin position="7"/>
        <end position="36"/>
    </location>
</feature>
<accession>A0A533QBP8</accession>
<proteinExistence type="predicted"/>
<dbReference type="EMBL" id="SULG01000028">
    <property type="protein sequence ID" value="TLD42092.1"/>
    <property type="molecule type" value="Genomic_DNA"/>
</dbReference>
<dbReference type="AlphaFoldDB" id="A0A533QBP8"/>
<dbReference type="InterPro" id="IPR018739">
    <property type="entry name" value="DUF2281"/>
</dbReference>
<protein>
    <recommendedName>
        <fullName evidence="1">DUF2281 domain-containing protein</fullName>
    </recommendedName>
</protein>
<dbReference type="Pfam" id="PF10047">
    <property type="entry name" value="DUF2281"/>
    <property type="match status" value="1"/>
</dbReference>
<gene>
    <name evidence="2" type="ORF">JETT_1660</name>
</gene>
<reference evidence="2 3" key="1">
    <citation type="submission" date="2019-04" db="EMBL/GenBank/DDBJ databases">
        <title>Genome of a novel bacterium Candidatus Jettenia ecosi reconstructed from metagenome of an anammox bioreactor.</title>
        <authorList>
            <person name="Mardanov A.V."/>
            <person name="Beletsky A.V."/>
            <person name="Ravin N.V."/>
            <person name="Botchkova E.A."/>
            <person name="Litti Y.V."/>
            <person name="Nozhevnikova A.N."/>
        </authorList>
    </citation>
    <scope>NUCLEOTIDE SEQUENCE [LARGE SCALE GENOMIC DNA]</scope>
    <source>
        <strain evidence="2">J2</strain>
    </source>
</reference>
<evidence type="ECO:0000259" key="1">
    <source>
        <dbReference type="Pfam" id="PF10047"/>
    </source>
</evidence>
<name>A0A533QBP8_9BACT</name>
<evidence type="ECO:0000313" key="2">
    <source>
        <dbReference type="EMBL" id="TLD42092.1"/>
    </source>
</evidence>
<comment type="caution">
    <text evidence="2">The sequence shown here is derived from an EMBL/GenBank/DDBJ whole genome shotgun (WGS) entry which is preliminary data.</text>
</comment>
<organism evidence="2 3">
    <name type="scientific">Candidatus Jettenia ecosi</name>
    <dbReference type="NCBI Taxonomy" id="2494326"/>
    <lineage>
        <taxon>Bacteria</taxon>
        <taxon>Pseudomonadati</taxon>
        <taxon>Planctomycetota</taxon>
        <taxon>Candidatus Brocadiia</taxon>
        <taxon>Candidatus Brocadiales</taxon>
        <taxon>Candidatus Brocadiaceae</taxon>
        <taxon>Candidatus Jettenia</taxon>
    </lineage>
</organism>
<sequence length="69" mass="8141">MNLTERIIKNVKTLPESKQVEVLDFIEYLRSKAEREENIAWNVFSLSSAMRGMEDEKTPYTINDLKETF</sequence>
<dbReference type="Proteomes" id="UP000319783">
    <property type="component" value="Unassembled WGS sequence"/>
</dbReference>
<evidence type="ECO:0000313" key="3">
    <source>
        <dbReference type="Proteomes" id="UP000319783"/>
    </source>
</evidence>